<reference evidence="2 3" key="1">
    <citation type="journal article" date="2016" name="Nat. Commun.">
        <title>Thousands of microbial genomes shed light on interconnected biogeochemical processes in an aquifer system.</title>
        <authorList>
            <person name="Anantharaman K."/>
            <person name="Brown C.T."/>
            <person name="Hug L.A."/>
            <person name="Sharon I."/>
            <person name="Castelle C.J."/>
            <person name="Probst A.J."/>
            <person name="Thomas B.C."/>
            <person name="Singh A."/>
            <person name="Wilkins M.J."/>
            <person name="Karaoz U."/>
            <person name="Brodie E.L."/>
            <person name="Williams K.H."/>
            <person name="Hubbard S.S."/>
            <person name="Banfield J.F."/>
        </authorList>
    </citation>
    <scope>NUCLEOTIDE SEQUENCE [LARGE SCALE GENOMIC DNA]</scope>
</reference>
<feature type="region of interest" description="Disordered" evidence="1">
    <location>
        <begin position="1"/>
        <end position="40"/>
    </location>
</feature>
<comment type="caution">
    <text evidence="2">The sequence shown here is derived from an EMBL/GenBank/DDBJ whole genome shotgun (WGS) entry which is preliminary data.</text>
</comment>
<dbReference type="Proteomes" id="UP000177521">
    <property type="component" value="Unassembled WGS sequence"/>
</dbReference>
<evidence type="ECO:0000313" key="3">
    <source>
        <dbReference type="Proteomes" id="UP000177521"/>
    </source>
</evidence>
<gene>
    <name evidence="2" type="ORF">A2788_01020</name>
</gene>
<organism evidence="2 3">
    <name type="scientific">Candidatus Abawacabacteria bacterium RIFCSPHIGHO2_01_FULL_46_8</name>
    <dbReference type="NCBI Taxonomy" id="1817815"/>
    <lineage>
        <taxon>Bacteria</taxon>
        <taxon>Candidatus Abawacaibacteriota</taxon>
    </lineage>
</organism>
<protein>
    <submittedName>
        <fullName evidence="2">Uncharacterized protein</fullName>
    </submittedName>
</protein>
<proteinExistence type="predicted"/>
<dbReference type="EMBL" id="MEWS01000028">
    <property type="protein sequence ID" value="OGC81901.1"/>
    <property type="molecule type" value="Genomic_DNA"/>
</dbReference>
<dbReference type="AlphaFoldDB" id="A0A1F4XJL7"/>
<name>A0A1F4XJL7_9BACT</name>
<evidence type="ECO:0000313" key="2">
    <source>
        <dbReference type="EMBL" id="OGC81901.1"/>
    </source>
</evidence>
<evidence type="ECO:0000256" key="1">
    <source>
        <dbReference type="SAM" id="MobiDB-lite"/>
    </source>
</evidence>
<accession>A0A1F4XJL7</accession>
<feature type="compositionally biased region" description="Low complexity" evidence="1">
    <location>
        <begin position="17"/>
        <end position="28"/>
    </location>
</feature>
<sequence length="126" mass="12874">MPEFKQAMPDLDAKQLVVPPTAPSATPSGPEALEVAPEREAGVARAIETAPTPKTQEEETTLAVATETTIAAGPAAGAASPKITEKAAVAAAKGAMQTADPAALADEIAQIREQLQRQETDTGPSF</sequence>